<organism evidence="2 3">
    <name type="scientific">Nakamurella flava</name>
    <dbReference type="NCBI Taxonomy" id="2576308"/>
    <lineage>
        <taxon>Bacteria</taxon>
        <taxon>Bacillati</taxon>
        <taxon>Actinomycetota</taxon>
        <taxon>Actinomycetes</taxon>
        <taxon>Nakamurellales</taxon>
        <taxon>Nakamurellaceae</taxon>
        <taxon>Nakamurella</taxon>
    </lineage>
</organism>
<gene>
    <name evidence="2" type="ORF">FDO65_20300</name>
</gene>
<dbReference type="EMBL" id="SZZH01000007">
    <property type="protein sequence ID" value="TKV56311.1"/>
    <property type="molecule type" value="Genomic_DNA"/>
</dbReference>
<feature type="region of interest" description="Disordered" evidence="1">
    <location>
        <begin position="81"/>
        <end position="136"/>
    </location>
</feature>
<evidence type="ECO:0000256" key="1">
    <source>
        <dbReference type="SAM" id="MobiDB-lite"/>
    </source>
</evidence>
<evidence type="ECO:0000313" key="2">
    <source>
        <dbReference type="EMBL" id="TKV56311.1"/>
    </source>
</evidence>
<feature type="region of interest" description="Disordered" evidence="1">
    <location>
        <begin position="35"/>
        <end position="66"/>
    </location>
</feature>
<name>A0A4U6Q8W3_9ACTN</name>
<feature type="compositionally biased region" description="Low complexity" evidence="1">
    <location>
        <begin position="87"/>
        <end position="106"/>
    </location>
</feature>
<protein>
    <submittedName>
        <fullName evidence="2">Uncharacterized protein</fullName>
    </submittedName>
</protein>
<keyword evidence="3" id="KW-1185">Reference proteome</keyword>
<reference evidence="2 3" key="1">
    <citation type="submission" date="2019-05" db="EMBL/GenBank/DDBJ databases">
        <title>Nakamurella sp. N5BH11, whole genome shotgun sequence.</title>
        <authorList>
            <person name="Tuo L."/>
        </authorList>
    </citation>
    <scope>NUCLEOTIDE SEQUENCE [LARGE SCALE GENOMIC DNA]</scope>
    <source>
        <strain evidence="2 3">N5BH11</strain>
    </source>
</reference>
<dbReference type="OrthoDB" id="5194357at2"/>
<evidence type="ECO:0000313" key="3">
    <source>
        <dbReference type="Proteomes" id="UP000306985"/>
    </source>
</evidence>
<dbReference type="Proteomes" id="UP000306985">
    <property type="component" value="Unassembled WGS sequence"/>
</dbReference>
<proteinExistence type="predicted"/>
<dbReference type="AlphaFoldDB" id="A0A4U6Q8W3"/>
<sequence length="316" mass="30490">MTTSPAVRRGPARRRTGGLGVVLTATLALLLAGCGSAADGAGPSSDGATDPSPVVATAAPSSTPAVVASGPTLVVTVPDLPDAAAVPGGDSPVAPDPSSATSAASEAPPPPASTPATATVAQDSAESPAATTAVPDPAAPTAAINVQLANCDSCTVLATHGDVAGGLSAALVSSPGGRALLLSVRSDGTVAGVINVPYGASFPTPPGGVLACDGQAHCAVQGVQSDGRALLSAFALTDTGAWRNISGDDAFPSVTDRAAIVDLDGQLGLAVQDQGTGDPVWLLYRWLGDRFTVAGCTAGADAPTSVAAVSPDQCLS</sequence>
<accession>A0A4U6Q8W3</accession>
<dbReference type="RefSeq" id="WP_137451580.1">
    <property type="nucleotide sequence ID" value="NZ_SZZH01000007.1"/>
</dbReference>
<comment type="caution">
    <text evidence="2">The sequence shown here is derived from an EMBL/GenBank/DDBJ whole genome shotgun (WGS) entry which is preliminary data.</text>
</comment>